<sequence length="274" mass="31569">MMISLEMMVFYILTTIVWSQQFVTYHKGVCRCEELNEKECDGQIVWMKGRCKMENGKCVSRSCEEIHNIDVCLFIGCQQKNNKCQKPISCNQQTEQECEDIFNYECVYDSNLNRCLSYYDPIPDESIPTCAERPVDQCYLAREGLCIVKDDKCQELTTCEDIKNDDLCVKTYPACLMNSTNSCITNNKCDNPFSSLCGSKKQKINGDQYILCNKLDDNTCVNFDPSIESQDTCYSNSMFFFHWDGQNCVQCKGQEASAQEITIFIIFILLINYI</sequence>
<accession>A0A8S1RB28</accession>
<feature type="chain" id="PRO_5035730249" evidence="1">
    <location>
        <begin position="20"/>
        <end position="274"/>
    </location>
</feature>
<evidence type="ECO:0000256" key="1">
    <source>
        <dbReference type="SAM" id="SignalP"/>
    </source>
</evidence>
<comment type="caution">
    <text evidence="2">The sequence shown here is derived from an EMBL/GenBank/DDBJ whole genome shotgun (WGS) entry which is preliminary data.</text>
</comment>
<dbReference type="Proteomes" id="UP000692954">
    <property type="component" value="Unassembled WGS sequence"/>
</dbReference>
<evidence type="ECO:0000313" key="2">
    <source>
        <dbReference type="EMBL" id="CAD8124544.1"/>
    </source>
</evidence>
<organism evidence="2 3">
    <name type="scientific">Paramecium sonneborni</name>
    <dbReference type="NCBI Taxonomy" id="65129"/>
    <lineage>
        <taxon>Eukaryota</taxon>
        <taxon>Sar</taxon>
        <taxon>Alveolata</taxon>
        <taxon>Ciliophora</taxon>
        <taxon>Intramacronucleata</taxon>
        <taxon>Oligohymenophorea</taxon>
        <taxon>Peniculida</taxon>
        <taxon>Parameciidae</taxon>
        <taxon>Paramecium</taxon>
    </lineage>
</organism>
<feature type="signal peptide" evidence="1">
    <location>
        <begin position="1"/>
        <end position="19"/>
    </location>
</feature>
<reference evidence="2" key="1">
    <citation type="submission" date="2021-01" db="EMBL/GenBank/DDBJ databases">
        <authorList>
            <consortium name="Genoscope - CEA"/>
            <person name="William W."/>
        </authorList>
    </citation>
    <scope>NUCLEOTIDE SEQUENCE</scope>
</reference>
<dbReference type="AlphaFoldDB" id="A0A8S1RB28"/>
<evidence type="ECO:0000313" key="3">
    <source>
        <dbReference type="Proteomes" id="UP000692954"/>
    </source>
</evidence>
<gene>
    <name evidence="2" type="ORF">PSON_ATCC_30995.1.T1520008</name>
</gene>
<proteinExistence type="predicted"/>
<dbReference type="OrthoDB" id="297222at2759"/>
<dbReference type="EMBL" id="CAJJDN010000152">
    <property type="protein sequence ID" value="CAD8124544.1"/>
    <property type="molecule type" value="Genomic_DNA"/>
</dbReference>
<keyword evidence="3" id="KW-1185">Reference proteome</keyword>
<name>A0A8S1RB28_9CILI</name>
<protein>
    <submittedName>
        <fullName evidence="2">Uncharacterized protein</fullName>
    </submittedName>
</protein>
<keyword evidence="1" id="KW-0732">Signal</keyword>